<reference evidence="11 12" key="1">
    <citation type="journal article" date="2024" name="Nat. Commun.">
        <title>Phylogenomics reveals the evolutionary origins of lichenization in chlorophyte algae.</title>
        <authorList>
            <person name="Puginier C."/>
            <person name="Libourel C."/>
            <person name="Otte J."/>
            <person name="Skaloud P."/>
            <person name="Haon M."/>
            <person name="Grisel S."/>
            <person name="Petersen M."/>
            <person name="Berrin J.G."/>
            <person name="Delaux P.M."/>
            <person name="Dal Grande F."/>
            <person name="Keller J."/>
        </authorList>
    </citation>
    <scope>NUCLEOTIDE SEQUENCE [LARGE SCALE GENOMIC DNA]</scope>
    <source>
        <strain evidence="11 12">SAG 2523</strain>
    </source>
</reference>
<keyword evidence="6" id="KW-0460">Magnesium</keyword>
<evidence type="ECO:0000256" key="8">
    <source>
        <dbReference type="ARBA" id="ARBA00023300"/>
    </source>
</evidence>
<comment type="similarity">
    <text evidence="3">Belongs to the PEPCase type 1 family.</text>
</comment>
<gene>
    <name evidence="11" type="ORF">WJX84_000761</name>
</gene>
<accession>A0AAW1SLZ1</accession>
<dbReference type="GO" id="GO:0006099">
    <property type="term" value="P:tricarboxylic acid cycle"/>
    <property type="evidence" value="ECO:0007669"/>
    <property type="project" value="InterPro"/>
</dbReference>
<comment type="catalytic activity">
    <reaction evidence="9">
        <text>oxaloacetate + phosphate = phosphoenolpyruvate + hydrogencarbonate</text>
        <dbReference type="Rhea" id="RHEA:28370"/>
        <dbReference type="ChEBI" id="CHEBI:16452"/>
        <dbReference type="ChEBI" id="CHEBI:17544"/>
        <dbReference type="ChEBI" id="CHEBI:43474"/>
        <dbReference type="ChEBI" id="CHEBI:58702"/>
        <dbReference type="EC" id="4.1.1.31"/>
    </reaction>
</comment>
<dbReference type="EC" id="4.1.1.31" evidence="4"/>
<dbReference type="EMBL" id="JALJOV010001391">
    <property type="protein sequence ID" value="KAK9848564.1"/>
    <property type="molecule type" value="Genomic_DNA"/>
</dbReference>
<dbReference type="HAMAP" id="MF_00595">
    <property type="entry name" value="PEPcase_type1"/>
    <property type="match status" value="1"/>
</dbReference>
<comment type="subcellular location">
    <subcellularLocation>
        <location evidence="2">Cytoplasm</location>
    </subcellularLocation>
</comment>
<dbReference type="PRINTS" id="PR00150">
    <property type="entry name" value="PEPCARBXLASE"/>
</dbReference>
<evidence type="ECO:0000256" key="6">
    <source>
        <dbReference type="ARBA" id="ARBA00022842"/>
    </source>
</evidence>
<proteinExistence type="inferred from homology"/>
<dbReference type="PANTHER" id="PTHR30523:SF33">
    <property type="entry name" value="PHOSPHOENOLPYRUVATE CARBOXYLASE 3"/>
    <property type="match status" value="1"/>
</dbReference>
<dbReference type="InterPro" id="IPR015813">
    <property type="entry name" value="Pyrv/PenolPyrv_kinase-like_dom"/>
</dbReference>
<evidence type="ECO:0000313" key="12">
    <source>
        <dbReference type="Proteomes" id="UP001485043"/>
    </source>
</evidence>
<dbReference type="InterPro" id="IPR022805">
    <property type="entry name" value="PEP_COase_bac/pln-type"/>
</dbReference>
<feature type="active site" evidence="10">
    <location>
        <position position="611"/>
    </location>
</feature>
<dbReference type="Pfam" id="PF00311">
    <property type="entry name" value="PEPcase"/>
    <property type="match status" value="1"/>
</dbReference>
<dbReference type="NCBIfam" id="NF000584">
    <property type="entry name" value="PRK00009.1"/>
    <property type="match status" value="1"/>
</dbReference>
<organism evidence="11 12">
    <name type="scientific">Apatococcus fuscideae</name>
    <dbReference type="NCBI Taxonomy" id="2026836"/>
    <lineage>
        <taxon>Eukaryota</taxon>
        <taxon>Viridiplantae</taxon>
        <taxon>Chlorophyta</taxon>
        <taxon>core chlorophytes</taxon>
        <taxon>Trebouxiophyceae</taxon>
        <taxon>Chlorellales</taxon>
        <taxon>Chlorellaceae</taxon>
        <taxon>Apatococcus</taxon>
    </lineage>
</organism>
<evidence type="ECO:0000256" key="3">
    <source>
        <dbReference type="ARBA" id="ARBA00008346"/>
    </source>
</evidence>
<dbReference type="InterPro" id="IPR033129">
    <property type="entry name" value="PEPCASE_His_AS"/>
</dbReference>
<evidence type="ECO:0000256" key="4">
    <source>
        <dbReference type="ARBA" id="ARBA00012305"/>
    </source>
</evidence>
<evidence type="ECO:0000256" key="2">
    <source>
        <dbReference type="ARBA" id="ARBA00004496"/>
    </source>
</evidence>
<dbReference type="GO" id="GO:0005829">
    <property type="term" value="C:cytosol"/>
    <property type="evidence" value="ECO:0007669"/>
    <property type="project" value="TreeGrafter"/>
</dbReference>
<dbReference type="Proteomes" id="UP001485043">
    <property type="component" value="Unassembled WGS sequence"/>
</dbReference>
<dbReference type="AlphaFoldDB" id="A0AAW1SLZ1"/>
<name>A0AAW1SLZ1_9CHLO</name>
<keyword evidence="8" id="KW-0120">Carbon dioxide fixation</keyword>
<dbReference type="GO" id="GO:0015977">
    <property type="term" value="P:carbon fixation"/>
    <property type="evidence" value="ECO:0007669"/>
    <property type="project" value="UniProtKB-KW"/>
</dbReference>
<dbReference type="InterPro" id="IPR021135">
    <property type="entry name" value="PEP_COase"/>
</dbReference>
<protein>
    <recommendedName>
        <fullName evidence="4">phosphoenolpyruvate carboxylase</fullName>
        <ecNumber evidence="4">4.1.1.31</ecNumber>
    </recommendedName>
</protein>
<dbReference type="FunFam" id="1.20.1440.90:FF:000001">
    <property type="entry name" value="Phosphoenolpyruvate carboxylase 1"/>
    <property type="match status" value="1"/>
</dbReference>
<evidence type="ECO:0000256" key="9">
    <source>
        <dbReference type="ARBA" id="ARBA00048995"/>
    </source>
</evidence>
<dbReference type="SUPFAM" id="SSF51621">
    <property type="entry name" value="Phosphoenolpyruvate/pyruvate domain"/>
    <property type="match status" value="1"/>
</dbReference>
<dbReference type="GO" id="GO:0008964">
    <property type="term" value="F:phosphoenolpyruvate carboxylase activity"/>
    <property type="evidence" value="ECO:0007669"/>
    <property type="project" value="UniProtKB-EC"/>
</dbReference>
<comment type="caution">
    <text evidence="11">The sequence shown here is derived from an EMBL/GenBank/DDBJ whole genome shotgun (WGS) entry which is preliminary data.</text>
</comment>
<evidence type="ECO:0000256" key="1">
    <source>
        <dbReference type="ARBA" id="ARBA00001946"/>
    </source>
</evidence>
<evidence type="ECO:0000256" key="10">
    <source>
        <dbReference type="PROSITE-ProRule" id="PRU10112"/>
    </source>
</evidence>
<dbReference type="PANTHER" id="PTHR30523">
    <property type="entry name" value="PHOSPHOENOLPYRUVATE CARBOXYLASE"/>
    <property type="match status" value="1"/>
</dbReference>
<dbReference type="Gene3D" id="1.20.1440.90">
    <property type="entry name" value="Phosphoenolpyruvate/pyruvate domain"/>
    <property type="match status" value="1"/>
</dbReference>
<evidence type="ECO:0000313" key="11">
    <source>
        <dbReference type="EMBL" id="KAK9848564.1"/>
    </source>
</evidence>
<dbReference type="PROSITE" id="PS00393">
    <property type="entry name" value="PEPCASE_2"/>
    <property type="match status" value="1"/>
</dbReference>
<keyword evidence="12" id="KW-1185">Reference proteome</keyword>
<sequence>MSVLAEQSQEHSMSDIDLGRLESMVLAAPDTSHLLREDDNLLRQTFLNLLNHHHAELAHKINVIYALSRSWVFSESASDFEMLQKRLEDLNPDELILVSSAFSQMLNLHNLSEDIGNAQQEKAARMGQVEMSTRSTNRSFKKLMMVNKVQPAEIYKALCAQRVELVFTSHPTQALRTSLLKKYASIRLTMERLHNSRMSPYEKLEALEDIRSQIQCAWRTDEIRRTKPTPQDEMRQGLSYFQETIFDGLPTFYRRIDTALSKIGQPHLPLDHNLFQFGSWMGGDRDGNPFVTPEITRDVVISARLTAVNLYFKAIERLMFELSVWRCNDEMKEAASKILARQQADPSAIVGERKSRNYSEFWRIIPIMEPFRVILGEMRDKLWHTREILQHALIHPNVNVREALETDPEAYYTGEEMLAPLKMMYDSLHATNDDSIGNGRLLDVIRQVVCFGLGLVKLDIRQESSEHSNAISFITEYLGLGTYSEWPEKRRMEFLVGELTGKRPLLPPNVEMPKEVANVINTFKVISELPSDSLGAYVISMAKSASDVMAVVLLQREMGVRNYLRVAPLFETLDDLHNSKQAMTDLFSVPWYLKHINGEQECMIGYSDSGKDAGRMAAAWGLYEVQEQLVEVADKFNVSLVLFHGRGGTVGRGGGPTHLAVLSQPPGTIKGKLRVTIQGEVVEQQFGEQEVAFRTLDLYTSAVLEASLNPAPKPEPEWRDVMAKMSEVSCAAYREVVRGHKSFIDYFQMVTPVNELGRMNIGSRPAKRKNTTSVDQLRAIPWIFAWTQTRFHLPVWLGLGEAFQAMFDSGSMDTLQKMYANWPFFSVTLDMMEMVFAKADPRVAEFYEKSLVAEELWGFGKDMRARFEKTKTALLAVIGHKGLLQSKETKFLQQKIQLRSPYVTPLNIMQVVCLKAVRQLEQTGKLDEKKDKYVPTDPEVAAILSRDPNSKKHPYSAAIEDTLIITMKGISAGMQNTG</sequence>
<keyword evidence="7" id="KW-0456">Lyase</keyword>
<evidence type="ECO:0000256" key="5">
    <source>
        <dbReference type="ARBA" id="ARBA00022490"/>
    </source>
</evidence>
<keyword evidence="5" id="KW-0963">Cytoplasm</keyword>
<comment type="cofactor">
    <cofactor evidence="1">
        <name>Mg(2+)</name>
        <dbReference type="ChEBI" id="CHEBI:18420"/>
    </cofactor>
</comment>
<evidence type="ECO:0000256" key="7">
    <source>
        <dbReference type="ARBA" id="ARBA00023239"/>
    </source>
</evidence>